<gene>
    <name evidence="4" type="ORF">ACFOFO_26130</name>
</gene>
<feature type="modified residue" description="4-aspartylphosphate" evidence="2">
    <location>
        <position position="69"/>
    </location>
</feature>
<dbReference type="Gene3D" id="3.40.50.2300">
    <property type="match status" value="1"/>
</dbReference>
<evidence type="ECO:0000313" key="5">
    <source>
        <dbReference type="Proteomes" id="UP001595530"/>
    </source>
</evidence>
<dbReference type="Pfam" id="PF00072">
    <property type="entry name" value="Response_reg"/>
    <property type="match status" value="1"/>
</dbReference>
<dbReference type="InterPro" id="IPR001789">
    <property type="entry name" value="Sig_transdc_resp-reg_receiver"/>
</dbReference>
<evidence type="ECO:0000256" key="2">
    <source>
        <dbReference type="PROSITE-ProRule" id="PRU00169"/>
    </source>
</evidence>
<dbReference type="SUPFAM" id="SSF52172">
    <property type="entry name" value="CheY-like"/>
    <property type="match status" value="1"/>
</dbReference>
<organism evidence="4 5">
    <name type="scientific">Undibacterium arcticum</name>
    <dbReference type="NCBI Taxonomy" id="1762892"/>
    <lineage>
        <taxon>Bacteria</taxon>
        <taxon>Pseudomonadati</taxon>
        <taxon>Pseudomonadota</taxon>
        <taxon>Betaproteobacteria</taxon>
        <taxon>Burkholderiales</taxon>
        <taxon>Oxalobacteraceae</taxon>
        <taxon>Undibacterium</taxon>
    </lineage>
</organism>
<accession>A0ABV7F8J0</accession>
<comment type="caution">
    <text evidence="4">The sequence shown here is derived from an EMBL/GenBank/DDBJ whole genome shotgun (WGS) entry which is preliminary data.</text>
</comment>
<evidence type="ECO:0000256" key="1">
    <source>
        <dbReference type="ARBA" id="ARBA00022553"/>
    </source>
</evidence>
<dbReference type="InterPro" id="IPR050595">
    <property type="entry name" value="Bact_response_regulator"/>
</dbReference>
<dbReference type="RefSeq" id="WP_390321308.1">
    <property type="nucleotide sequence ID" value="NZ_JBHRTP010000111.1"/>
</dbReference>
<dbReference type="EMBL" id="JBHRTP010000111">
    <property type="protein sequence ID" value="MFC3111378.1"/>
    <property type="molecule type" value="Genomic_DNA"/>
</dbReference>
<proteinExistence type="predicted"/>
<name>A0ABV7F8J0_9BURK</name>
<dbReference type="InterPro" id="IPR011006">
    <property type="entry name" value="CheY-like_superfamily"/>
</dbReference>
<dbReference type="PANTHER" id="PTHR44591:SF3">
    <property type="entry name" value="RESPONSE REGULATORY DOMAIN-CONTAINING PROTEIN"/>
    <property type="match status" value="1"/>
</dbReference>
<dbReference type="PROSITE" id="PS50110">
    <property type="entry name" value="RESPONSE_REGULATORY"/>
    <property type="match status" value="1"/>
</dbReference>
<dbReference type="PANTHER" id="PTHR44591">
    <property type="entry name" value="STRESS RESPONSE REGULATOR PROTEIN 1"/>
    <property type="match status" value="1"/>
</dbReference>
<sequence length="142" mass="16054">MNHSNNSRARQTVTPPLRVFLVEDSADVRALLAEDLAQIPGLALTGFADTENDALQQLRRQAWDILILDIQLSQGNGIHLLRKLSEDDKLADKLKIIFSNHVGNAYRRISEQYGVRYFFDKSSDFLQLHCLLEQFGSGASLR</sequence>
<feature type="domain" description="Response regulatory" evidence="3">
    <location>
        <begin position="18"/>
        <end position="136"/>
    </location>
</feature>
<evidence type="ECO:0000313" key="4">
    <source>
        <dbReference type="EMBL" id="MFC3111378.1"/>
    </source>
</evidence>
<dbReference type="SMART" id="SM00448">
    <property type="entry name" value="REC"/>
    <property type="match status" value="1"/>
</dbReference>
<evidence type="ECO:0000259" key="3">
    <source>
        <dbReference type="PROSITE" id="PS50110"/>
    </source>
</evidence>
<dbReference type="Proteomes" id="UP001595530">
    <property type="component" value="Unassembled WGS sequence"/>
</dbReference>
<keyword evidence="5" id="KW-1185">Reference proteome</keyword>
<keyword evidence="1 2" id="KW-0597">Phosphoprotein</keyword>
<reference evidence="5" key="1">
    <citation type="journal article" date="2019" name="Int. J. Syst. Evol. Microbiol.">
        <title>The Global Catalogue of Microorganisms (GCM) 10K type strain sequencing project: providing services to taxonomists for standard genome sequencing and annotation.</title>
        <authorList>
            <consortium name="The Broad Institute Genomics Platform"/>
            <consortium name="The Broad Institute Genome Sequencing Center for Infectious Disease"/>
            <person name="Wu L."/>
            <person name="Ma J."/>
        </authorList>
    </citation>
    <scope>NUCLEOTIDE SEQUENCE [LARGE SCALE GENOMIC DNA]</scope>
    <source>
        <strain evidence="5">KCTC 42986</strain>
    </source>
</reference>
<protein>
    <submittedName>
        <fullName evidence="4">Response regulator</fullName>
    </submittedName>
</protein>